<evidence type="ECO:0000313" key="2">
    <source>
        <dbReference type="EMBL" id="RXE55353.1"/>
    </source>
</evidence>
<accession>A0A498GXX4</accession>
<name>A0A498GXX4_9EURY</name>
<evidence type="ECO:0000256" key="1">
    <source>
        <dbReference type="SAM" id="Phobius"/>
    </source>
</evidence>
<keyword evidence="3" id="KW-1185">Reference proteome</keyword>
<keyword evidence="1" id="KW-0812">Transmembrane</keyword>
<dbReference type="EMBL" id="LHQS01000003">
    <property type="protein sequence ID" value="RXE55353.1"/>
    <property type="molecule type" value="Genomic_DNA"/>
</dbReference>
<keyword evidence="1" id="KW-0472">Membrane</keyword>
<gene>
    <name evidence="2" type="ORF">ABH15_11390</name>
</gene>
<comment type="caution">
    <text evidence="2">The sequence shown here is derived from an EMBL/GenBank/DDBJ whole genome shotgun (WGS) entry which is preliminary data.</text>
</comment>
<proteinExistence type="predicted"/>
<dbReference type="RefSeq" id="WP_128694526.1">
    <property type="nucleotide sequence ID" value="NZ_LHQS01000003.1"/>
</dbReference>
<dbReference type="AlphaFoldDB" id="A0A498GXX4"/>
<protein>
    <submittedName>
        <fullName evidence="2">Uncharacterized protein</fullName>
    </submittedName>
</protein>
<keyword evidence="1" id="KW-1133">Transmembrane helix</keyword>
<feature type="transmembrane region" description="Helical" evidence="1">
    <location>
        <begin position="64"/>
        <end position="82"/>
    </location>
</feature>
<sequence length="86" mass="8765">MDGSLRATGMHLLLATLIIAGVAVPPASGQRIVSDDGAASLSIPPGGMVKGDGTTAGSATRLDALSRPEVLATAALALLFWVRRRR</sequence>
<dbReference type="Proteomes" id="UP000290932">
    <property type="component" value="Unassembled WGS sequence"/>
</dbReference>
<evidence type="ECO:0000313" key="3">
    <source>
        <dbReference type="Proteomes" id="UP000290932"/>
    </source>
</evidence>
<reference evidence="2 3" key="1">
    <citation type="journal article" date="2015" name="Int. J. Syst. Evol. Microbiol.">
        <title>Methanoculleus taiwanensis sp. nov., a methanogen isolated from deep marine sediment at the deformation front area near Taiwan.</title>
        <authorList>
            <person name="Weng C.Y."/>
            <person name="Chen S.C."/>
            <person name="Lai M.C."/>
            <person name="Wu S.Y."/>
            <person name="Lin S."/>
            <person name="Yang T.F."/>
            <person name="Chen P.C."/>
        </authorList>
    </citation>
    <scope>NUCLEOTIDE SEQUENCE [LARGE SCALE GENOMIC DNA]</scope>
    <source>
        <strain evidence="2 3">CYW4</strain>
    </source>
</reference>
<organism evidence="2 3">
    <name type="scientific">Methanoculleus taiwanensis</name>
    <dbReference type="NCBI Taxonomy" id="1550565"/>
    <lineage>
        <taxon>Archaea</taxon>
        <taxon>Methanobacteriati</taxon>
        <taxon>Methanobacteriota</taxon>
        <taxon>Stenosarchaea group</taxon>
        <taxon>Methanomicrobia</taxon>
        <taxon>Methanomicrobiales</taxon>
        <taxon>Methanomicrobiaceae</taxon>
        <taxon>Methanoculleus</taxon>
    </lineage>
</organism>